<dbReference type="Proteomes" id="UP000192761">
    <property type="component" value="Unassembled WGS sequence"/>
</dbReference>
<dbReference type="InterPro" id="IPR036705">
    <property type="entry name" value="Ribosyl_crysJ1_sf"/>
</dbReference>
<keyword evidence="1" id="KW-0460">Magnesium</keyword>
<dbReference type="Pfam" id="PF03747">
    <property type="entry name" value="ADP_ribosyl_GH"/>
    <property type="match status" value="1"/>
</dbReference>
<feature type="binding site" evidence="1">
    <location>
        <position position="45"/>
    </location>
    <ligand>
        <name>Mg(2+)</name>
        <dbReference type="ChEBI" id="CHEBI:18420"/>
        <label>1</label>
    </ligand>
</feature>
<gene>
    <name evidence="2" type="ORF">SAMN02745857_03583</name>
</gene>
<reference evidence="2 3" key="1">
    <citation type="submission" date="2017-04" db="EMBL/GenBank/DDBJ databases">
        <authorList>
            <person name="Afonso C.L."/>
            <person name="Miller P.J."/>
            <person name="Scott M.A."/>
            <person name="Spackman E."/>
            <person name="Goraichik I."/>
            <person name="Dimitrov K.M."/>
            <person name="Suarez D.L."/>
            <person name="Swayne D.E."/>
        </authorList>
    </citation>
    <scope>NUCLEOTIDE SEQUENCE [LARGE SCALE GENOMIC DNA]</scope>
    <source>
        <strain evidence="2 3">DSM 23236</strain>
    </source>
</reference>
<evidence type="ECO:0000313" key="2">
    <source>
        <dbReference type="EMBL" id="SMC29081.1"/>
    </source>
</evidence>
<accession>A0A1W1XZW4</accession>
<dbReference type="RefSeq" id="WP_176217006.1">
    <property type="nucleotide sequence ID" value="NZ_FWXD01000029.1"/>
</dbReference>
<dbReference type="InterPro" id="IPR050792">
    <property type="entry name" value="ADP-ribosylglycohydrolase"/>
</dbReference>
<proteinExistence type="predicted"/>
<protein>
    <submittedName>
        <fullName evidence="2">ADP-ribosylglycohydrolase</fullName>
    </submittedName>
</protein>
<name>A0A1W1XZW4_9NEIS</name>
<dbReference type="EMBL" id="FWXD01000029">
    <property type="protein sequence ID" value="SMC29081.1"/>
    <property type="molecule type" value="Genomic_DNA"/>
</dbReference>
<keyword evidence="1" id="KW-0479">Metal-binding</keyword>
<feature type="binding site" evidence="1">
    <location>
        <position position="47"/>
    </location>
    <ligand>
        <name>Mg(2+)</name>
        <dbReference type="ChEBI" id="CHEBI:18420"/>
        <label>1</label>
    </ligand>
</feature>
<dbReference type="Gene3D" id="1.10.4080.10">
    <property type="entry name" value="ADP-ribosylation/Crystallin J1"/>
    <property type="match status" value="1"/>
</dbReference>
<feature type="binding site" evidence="1">
    <location>
        <position position="46"/>
    </location>
    <ligand>
        <name>Mg(2+)</name>
        <dbReference type="ChEBI" id="CHEBI:18420"/>
        <label>1</label>
    </ligand>
</feature>
<keyword evidence="2" id="KW-0378">Hydrolase</keyword>
<dbReference type="GO" id="GO:0046872">
    <property type="term" value="F:metal ion binding"/>
    <property type="evidence" value="ECO:0007669"/>
    <property type="project" value="UniProtKB-KW"/>
</dbReference>
<dbReference type="SUPFAM" id="SSF101478">
    <property type="entry name" value="ADP-ribosylglycohydrolase"/>
    <property type="match status" value="1"/>
</dbReference>
<evidence type="ECO:0000313" key="3">
    <source>
        <dbReference type="Proteomes" id="UP000192761"/>
    </source>
</evidence>
<dbReference type="AlphaFoldDB" id="A0A1W1XZW4"/>
<sequence>MLIEIALGDAYGSCFEFSSAEKVAALNHANGYPASDNGVPAGCYTDDTQMSLAVLEVVLAGEAGSRAAYAEAFVRCYRRDARPGYAKGFRALLDECQSGAELLARIRNDSTRNGAAMRAVPLGLLDGDTQHVLAAAHAQASVTHNTPEGLGSAAFVALVSHFLLRHALPLPDAVARAEQLAGLSIKRDWAGWVECDGLQTVHAVATVLLRNRSMTALLRDAVAFGGDVDSVAAIALGLASLTPAIRNDLPPLLIEGLEDGHYGRSYLAGLDEQIRAAEER</sequence>
<dbReference type="GO" id="GO:0016787">
    <property type="term" value="F:hydrolase activity"/>
    <property type="evidence" value="ECO:0007669"/>
    <property type="project" value="UniProtKB-KW"/>
</dbReference>
<evidence type="ECO:0000256" key="1">
    <source>
        <dbReference type="PIRSR" id="PIRSR605502-1"/>
    </source>
</evidence>
<keyword evidence="3" id="KW-1185">Reference proteome</keyword>
<comment type="cofactor">
    <cofactor evidence="1">
        <name>Mg(2+)</name>
        <dbReference type="ChEBI" id="CHEBI:18420"/>
    </cofactor>
    <text evidence="1">Binds 2 magnesium ions per subunit.</text>
</comment>
<dbReference type="PANTHER" id="PTHR16222:SF12">
    <property type="entry name" value="ADP-RIBOSYLGLYCOHYDROLASE-RELATED"/>
    <property type="match status" value="1"/>
</dbReference>
<organism evidence="2 3">
    <name type="scientific">Andreprevotia lacus DSM 23236</name>
    <dbReference type="NCBI Taxonomy" id="1121001"/>
    <lineage>
        <taxon>Bacteria</taxon>
        <taxon>Pseudomonadati</taxon>
        <taxon>Pseudomonadota</taxon>
        <taxon>Betaproteobacteria</taxon>
        <taxon>Neisseriales</taxon>
        <taxon>Chitinibacteraceae</taxon>
        <taxon>Andreprevotia</taxon>
    </lineage>
</organism>
<dbReference type="STRING" id="1121001.SAMN02745857_03583"/>
<dbReference type="PANTHER" id="PTHR16222">
    <property type="entry name" value="ADP-RIBOSYLGLYCOHYDROLASE"/>
    <property type="match status" value="1"/>
</dbReference>
<dbReference type="InterPro" id="IPR005502">
    <property type="entry name" value="Ribosyl_crysJ1"/>
</dbReference>